<reference evidence="3" key="1">
    <citation type="submission" date="2016-10" db="EMBL/GenBank/DDBJ databases">
        <authorList>
            <person name="Varghese N."/>
            <person name="Submissions S."/>
        </authorList>
    </citation>
    <scope>NUCLEOTIDE SEQUENCE [LARGE SCALE GENOMIC DNA]</scope>
    <source>
        <strain evidence="3">CGMCC 4.3525</strain>
    </source>
</reference>
<evidence type="ECO:0000259" key="1">
    <source>
        <dbReference type="Pfam" id="PF18678"/>
    </source>
</evidence>
<dbReference type="GO" id="GO:0017000">
    <property type="term" value="P:antibiotic biosynthetic process"/>
    <property type="evidence" value="ECO:0007669"/>
    <property type="project" value="InterPro"/>
</dbReference>
<dbReference type="InterPro" id="IPR044859">
    <property type="entry name" value="Allene_oxi_cyc_Dirigent"/>
</dbReference>
<keyword evidence="3" id="KW-1185">Reference proteome</keyword>
<evidence type="ECO:0000313" key="2">
    <source>
        <dbReference type="EMBL" id="SES14376.1"/>
    </source>
</evidence>
<organism evidence="2 3">
    <name type="scientific">Lentzea xinjiangensis</name>
    <dbReference type="NCBI Taxonomy" id="402600"/>
    <lineage>
        <taxon>Bacteria</taxon>
        <taxon>Bacillati</taxon>
        <taxon>Actinomycetota</taxon>
        <taxon>Actinomycetes</taxon>
        <taxon>Pseudonocardiales</taxon>
        <taxon>Pseudonocardiaceae</taxon>
        <taxon>Lentzea</taxon>
    </lineage>
</organism>
<name>A0A1H9UY60_9PSEU</name>
<proteinExistence type="predicted"/>
<dbReference type="GO" id="GO:0016853">
    <property type="term" value="F:isomerase activity"/>
    <property type="evidence" value="ECO:0007669"/>
    <property type="project" value="InterPro"/>
</dbReference>
<dbReference type="RefSeq" id="WP_089959139.1">
    <property type="nucleotide sequence ID" value="NZ_FOFR01000023.1"/>
</dbReference>
<evidence type="ECO:0000313" key="3">
    <source>
        <dbReference type="Proteomes" id="UP000199352"/>
    </source>
</evidence>
<dbReference type="InterPro" id="IPR041013">
    <property type="entry name" value="AOC-like"/>
</dbReference>
<dbReference type="Proteomes" id="UP000199352">
    <property type="component" value="Unassembled WGS sequence"/>
</dbReference>
<protein>
    <recommendedName>
        <fullName evidence="1">Allene oxide cyclase barrel-like domain-containing protein</fullName>
    </recommendedName>
</protein>
<accession>A0A1H9UY60</accession>
<sequence length="162" mass="16411">MAVQPWVAVVALTGALVGADQVAAGQDRAATVEVTAKRGLMSAPVNIAVGQGFVSGGELFGGQGGAKVGDGFSHCGVVSVSVAVPPEVTAHCTSVFRLADGELHLSGMRTYKSIATGFGDTTMAIIGGTGAYADARGEGKVTRTSSATRQDVVYRFVFTISD</sequence>
<gene>
    <name evidence="2" type="ORF">SAMN05216188_12323</name>
</gene>
<dbReference type="Gene3D" id="2.40.480.10">
    <property type="entry name" value="Allene oxide cyclase-like"/>
    <property type="match status" value="1"/>
</dbReference>
<dbReference type="EMBL" id="FOFR01000023">
    <property type="protein sequence ID" value="SES14376.1"/>
    <property type="molecule type" value="Genomic_DNA"/>
</dbReference>
<dbReference type="OrthoDB" id="3691544at2"/>
<dbReference type="Pfam" id="PF18678">
    <property type="entry name" value="AOC_like"/>
    <property type="match status" value="1"/>
</dbReference>
<feature type="domain" description="Allene oxide cyclase barrel-like" evidence="1">
    <location>
        <begin position="43"/>
        <end position="145"/>
    </location>
</feature>
<dbReference type="AlphaFoldDB" id="A0A1H9UY60"/>